<proteinExistence type="inferred from homology"/>
<name>A0A7M1XI69_9SPIR</name>
<protein>
    <recommendedName>
        <fullName evidence="5">Phosphate acetyltransferase</fullName>
        <ecNumber evidence="4">2.3.1.8</ecNumber>
    </recommendedName>
    <alternativeName>
        <fullName evidence="8">Phosphotransacetylase</fullName>
    </alternativeName>
</protein>
<gene>
    <name evidence="10" type="primary">pta</name>
    <name evidence="10" type="ORF">DYE49_00340</name>
</gene>
<dbReference type="AlphaFoldDB" id="A0A7M1XI69"/>
<feature type="domain" description="Phosphate acetyl/butaryl transferase" evidence="9">
    <location>
        <begin position="5"/>
        <end position="336"/>
    </location>
</feature>
<evidence type="ECO:0000256" key="4">
    <source>
        <dbReference type="ARBA" id="ARBA00012707"/>
    </source>
</evidence>
<dbReference type="InterPro" id="IPR012147">
    <property type="entry name" value="P_Ac_Bu_trans"/>
</dbReference>
<dbReference type="PIRSF" id="PIRSF000428">
    <property type="entry name" value="P_Ac_trans"/>
    <property type="match status" value="1"/>
</dbReference>
<dbReference type="GO" id="GO:0008959">
    <property type="term" value="F:phosphate acetyltransferase activity"/>
    <property type="evidence" value="ECO:0007669"/>
    <property type="project" value="UniProtKB-EC"/>
</dbReference>
<dbReference type="SUPFAM" id="SSF53659">
    <property type="entry name" value="Isocitrate/Isopropylmalate dehydrogenase-like"/>
    <property type="match status" value="1"/>
</dbReference>
<keyword evidence="7 10" id="KW-0012">Acyltransferase</keyword>
<dbReference type="Pfam" id="PF01515">
    <property type="entry name" value="PTA_PTB"/>
    <property type="match status" value="1"/>
</dbReference>
<evidence type="ECO:0000259" key="9">
    <source>
        <dbReference type="Pfam" id="PF01515"/>
    </source>
</evidence>
<dbReference type="NCBIfam" id="NF007233">
    <property type="entry name" value="PRK09653.1"/>
    <property type="match status" value="1"/>
</dbReference>
<comment type="catalytic activity">
    <reaction evidence="1">
        <text>acetyl-CoA + phosphate = acetyl phosphate + CoA</text>
        <dbReference type="Rhea" id="RHEA:19521"/>
        <dbReference type="ChEBI" id="CHEBI:22191"/>
        <dbReference type="ChEBI" id="CHEBI:43474"/>
        <dbReference type="ChEBI" id="CHEBI:57287"/>
        <dbReference type="ChEBI" id="CHEBI:57288"/>
        <dbReference type="EC" id="2.3.1.8"/>
    </reaction>
</comment>
<evidence type="ECO:0000313" key="11">
    <source>
        <dbReference type="Proteomes" id="UP000593591"/>
    </source>
</evidence>
<evidence type="ECO:0000313" key="10">
    <source>
        <dbReference type="EMBL" id="QOS38987.1"/>
    </source>
</evidence>
<evidence type="ECO:0000256" key="8">
    <source>
        <dbReference type="ARBA" id="ARBA00031108"/>
    </source>
</evidence>
<comment type="pathway">
    <text evidence="2">Metabolic intermediate biosynthesis; acetyl-CoA biosynthesis; acetyl-CoA from acetate: step 2/2.</text>
</comment>
<dbReference type="InterPro" id="IPR042113">
    <property type="entry name" value="P_AcTrfase_dom1"/>
</dbReference>
<reference evidence="10 11" key="1">
    <citation type="submission" date="2018-08" db="EMBL/GenBank/DDBJ databases">
        <title>The first complete genome of Treponema rectale (CHPAT), a commensal spirochete of the bovine rectum.</title>
        <authorList>
            <person name="Staton G.J."/>
            <person name="Clegg S.R."/>
            <person name="Carter S.D."/>
            <person name="Radford A.D."/>
            <person name="Darby A."/>
            <person name="Hall N."/>
            <person name="Birtles R.J."/>
            <person name="Evans N.J."/>
        </authorList>
    </citation>
    <scope>NUCLEOTIDE SEQUENCE [LARGE SCALE GENOMIC DNA]</scope>
    <source>
        <strain evidence="10 11">CHPA</strain>
    </source>
</reference>
<dbReference type="EC" id="2.3.1.8" evidence="4"/>
<dbReference type="PANTHER" id="PTHR43356:SF3">
    <property type="entry name" value="PHOSPHATE ACETYLTRANSFERASE"/>
    <property type="match status" value="1"/>
</dbReference>
<evidence type="ECO:0000256" key="5">
    <source>
        <dbReference type="ARBA" id="ARBA00021528"/>
    </source>
</evidence>
<dbReference type="InterPro" id="IPR004614">
    <property type="entry name" value="P_AcTrfase"/>
</dbReference>
<dbReference type="Proteomes" id="UP000593591">
    <property type="component" value="Chromosome"/>
</dbReference>
<keyword evidence="6 10" id="KW-0808">Transferase</keyword>
<organism evidence="10 11">
    <name type="scientific">Treponema rectale</name>
    <dbReference type="NCBI Taxonomy" id="744512"/>
    <lineage>
        <taxon>Bacteria</taxon>
        <taxon>Pseudomonadati</taxon>
        <taxon>Spirochaetota</taxon>
        <taxon>Spirochaetia</taxon>
        <taxon>Spirochaetales</taxon>
        <taxon>Treponemataceae</taxon>
        <taxon>Treponema</taxon>
    </lineage>
</organism>
<dbReference type="Gene3D" id="3.40.50.10950">
    <property type="match status" value="1"/>
</dbReference>
<evidence type="ECO:0000256" key="3">
    <source>
        <dbReference type="ARBA" id="ARBA00005656"/>
    </source>
</evidence>
<dbReference type="PANTHER" id="PTHR43356">
    <property type="entry name" value="PHOSPHATE ACETYLTRANSFERASE"/>
    <property type="match status" value="1"/>
</dbReference>
<evidence type="ECO:0000256" key="2">
    <source>
        <dbReference type="ARBA" id="ARBA00004989"/>
    </source>
</evidence>
<dbReference type="KEGG" id="trc:DYE49_00340"/>
<dbReference type="InterPro" id="IPR050500">
    <property type="entry name" value="Phos_Acetyltrans/Butyryltrans"/>
</dbReference>
<dbReference type="Gene3D" id="3.40.50.10750">
    <property type="entry name" value="Isocitrate/Isopropylmalate dehydrogenase-like"/>
    <property type="match status" value="1"/>
</dbReference>
<evidence type="ECO:0000256" key="6">
    <source>
        <dbReference type="ARBA" id="ARBA00022679"/>
    </source>
</evidence>
<dbReference type="NCBIfam" id="TIGR00651">
    <property type="entry name" value="pta"/>
    <property type="match status" value="1"/>
</dbReference>
<dbReference type="EMBL" id="CP031517">
    <property type="protein sequence ID" value="QOS38987.1"/>
    <property type="molecule type" value="Genomic_DNA"/>
</dbReference>
<comment type="similarity">
    <text evidence="3">Belongs to the phosphate acetyltransferase and butyryltransferase family.</text>
</comment>
<accession>A0A7M1XI69</accession>
<dbReference type="InterPro" id="IPR002505">
    <property type="entry name" value="PTA_PTB"/>
</dbReference>
<sequence>MGMFDKLLANLKAKRKTIVLTEGTDPRILNAASRLLEEDLMDVILCGNVDEVKAAAKENGFDVSKATILDPLTYEGFNGMVDTMVTLRKGKMSAEECAAALKKSNYFGTMLVKMGKADALLGGATYSTADTVRPALQLVKTKPGSNLVSSCFILVREKDGVEEKIAMGDCAINISYEDTIDKATGAVKVKAADKLAEVAVETAKTASFFGIDPKVAVLSFSTYGSGKGGTVQLSHDAVLAAREKDPTLVIDGEFQFDAAVSPVVAKTKCPDSKVAGQANTFIFPLIEAGNIGYKIAQRLGGYEAYGPILQGLNAPINDLSRGCVAEEVYKMAIITAGMAE</sequence>
<dbReference type="InterPro" id="IPR042112">
    <property type="entry name" value="P_AcTrfase_dom2"/>
</dbReference>
<evidence type="ECO:0000256" key="7">
    <source>
        <dbReference type="ARBA" id="ARBA00023315"/>
    </source>
</evidence>
<evidence type="ECO:0000256" key="1">
    <source>
        <dbReference type="ARBA" id="ARBA00000705"/>
    </source>
</evidence>